<dbReference type="GO" id="GO:0005737">
    <property type="term" value="C:cytoplasm"/>
    <property type="evidence" value="ECO:0007669"/>
    <property type="project" value="UniProtKB-ARBA"/>
</dbReference>
<dbReference type="PANTHER" id="PTHR48277">
    <property type="entry name" value="MITOCHONDRIAL RIBOSOMAL PROTEIN S5"/>
    <property type="match status" value="1"/>
</dbReference>
<accession>D4H3A5</accession>
<dbReference type="PaxDb" id="522772-Dacet_0389"/>
<evidence type="ECO:0000256" key="5">
    <source>
        <dbReference type="ARBA" id="ARBA00022980"/>
    </source>
</evidence>
<dbReference type="EMBL" id="CP001968">
    <property type="protein sequence ID" value="ADD67189.1"/>
    <property type="molecule type" value="Genomic_DNA"/>
</dbReference>
<protein>
    <recommendedName>
        <fullName evidence="7 8">Small ribosomal subunit protein uS5</fullName>
    </recommendedName>
</protein>
<dbReference type="InterPro" id="IPR005324">
    <property type="entry name" value="Ribosomal_uS5_C"/>
</dbReference>
<dbReference type="InterPro" id="IPR018192">
    <property type="entry name" value="Ribosomal_uS5_N_CS"/>
</dbReference>
<dbReference type="Proteomes" id="UP000002012">
    <property type="component" value="Chromosome"/>
</dbReference>
<evidence type="ECO:0000256" key="4">
    <source>
        <dbReference type="ARBA" id="ARBA00022884"/>
    </source>
</evidence>
<dbReference type="Pfam" id="PF00333">
    <property type="entry name" value="Ribosomal_S5"/>
    <property type="match status" value="1"/>
</dbReference>
<dbReference type="AlphaFoldDB" id="D4H3A5"/>
<evidence type="ECO:0000256" key="6">
    <source>
        <dbReference type="ARBA" id="ARBA00023274"/>
    </source>
</evidence>
<dbReference type="STRING" id="522772.Dacet_0389"/>
<dbReference type="InterPro" id="IPR000851">
    <property type="entry name" value="Ribosomal_uS5"/>
</dbReference>
<reference evidence="11 12" key="1">
    <citation type="journal article" date="2010" name="Stand. Genomic Sci.">
        <title>Complete genome sequence of Denitrovibrio acetiphilus type strain (N2460).</title>
        <authorList>
            <person name="Kiss H."/>
            <person name="Lang E."/>
            <person name="Lapidus A."/>
            <person name="Copeland A."/>
            <person name="Nolan M."/>
            <person name="Glavina Del Rio T."/>
            <person name="Chen F."/>
            <person name="Lucas S."/>
            <person name="Tice H."/>
            <person name="Cheng J.F."/>
            <person name="Han C."/>
            <person name="Goodwin L."/>
            <person name="Pitluck S."/>
            <person name="Liolios K."/>
            <person name="Pati A."/>
            <person name="Ivanova N."/>
            <person name="Mavromatis K."/>
            <person name="Chen A."/>
            <person name="Palaniappan K."/>
            <person name="Land M."/>
            <person name="Hauser L."/>
            <person name="Chang Y.J."/>
            <person name="Jeffries C.D."/>
            <person name="Detter J.C."/>
            <person name="Brettin T."/>
            <person name="Spring S."/>
            <person name="Rohde M."/>
            <person name="Goker M."/>
            <person name="Woyke T."/>
            <person name="Bristow J."/>
            <person name="Eisen J.A."/>
            <person name="Markowitz V."/>
            <person name="Hugenholtz P."/>
            <person name="Kyrpides N.C."/>
            <person name="Klenk H.P."/>
        </authorList>
    </citation>
    <scope>NUCLEOTIDE SEQUENCE [LARGE SCALE GENOMIC DNA]</scope>
    <source>
        <strain evidence="12">DSM 12809 / NBRC 114555 / N2460</strain>
    </source>
</reference>
<dbReference type="GO" id="GO:0015935">
    <property type="term" value="C:small ribosomal subunit"/>
    <property type="evidence" value="ECO:0007669"/>
    <property type="project" value="InterPro"/>
</dbReference>
<evidence type="ECO:0000313" key="11">
    <source>
        <dbReference type="EMBL" id="ADD67189.1"/>
    </source>
</evidence>
<keyword evidence="5 8" id="KW-0689">Ribosomal protein</keyword>
<dbReference type="SUPFAM" id="SSF54768">
    <property type="entry name" value="dsRNA-binding domain-like"/>
    <property type="match status" value="1"/>
</dbReference>
<dbReference type="FunCoup" id="D4H3A5">
    <property type="interactions" value="629"/>
</dbReference>
<dbReference type="FunFam" id="3.30.160.20:FF:000001">
    <property type="entry name" value="30S ribosomal protein S5"/>
    <property type="match status" value="1"/>
</dbReference>
<comment type="function">
    <text evidence="8">With S4 and S12 plays an important role in translational accuracy.</text>
</comment>
<comment type="domain">
    <text evidence="8">The N-terminal domain interacts with the head of the 30S subunit; the C-terminal domain interacts with the body and contacts protein S4. The interaction surface between S4 and S5 is involved in control of translational fidelity.</text>
</comment>
<dbReference type="HAMAP" id="MF_01307_B">
    <property type="entry name" value="Ribosomal_uS5_B"/>
    <property type="match status" value="1"/>
</dbReference>
<evidence type="ECO:0000256" key="8">
    <source>
        <dbReference type="HAMAP-Rule" id="MF_01307"/>
    </source>
</evidence>
<evidence type="ECO:0000259" key="10">
    <source>
        <dbReference type="PROSITE" id="PS50881"/>
    </source>
</evidence>
<evidence type="ECO:0000256" key="1">
    <source>
        <dbReference type="ARBA" id="ARBA00003093"/>
    </source>
</evidence>
<dbReference type="InterPro" id="IPR005712">
    <property type="entry name" value="Ribosomal_uS5_bac-type"/>
</dbReference>
<dbReference type="InParanoid" id="D4H3A5"/>
<dbReference type="GO" id="GO:0019843">
    <property type="term" value="F:rRNA binding"/>
    <property type="evidence" value="ECO:0007669"/>
    <property type="project" value="UniProtKB-UniRule"/>
</dbReference>
<evidence type="ECO:0000256" key="3">
    <source>
        <dbReference type="ARBA" id="ARBA00022730"/>
    </source>
</evidence>
<dbReference type="PROSITE" id="PS50881">
    <property type="entry name" value="S5_DSRBD"/>
    <property type="match status" value="1"/>
</dbReference>
<dbReference type="KEGG" id="dap:Dacet_0389"/>
<organism evidence="11 12">
    <name type="scientific">Denitrovibrio acetiphilus (strain DSM 12809 / NBRC 114555 / N2460)</name>
    <dbReference type="NCBI Taxonomy" id="522772"/>
    <lineage>
        <taxon>Bacteria</taxon>
        <taxon>Pseudomonadati</taxon>
        <taxon>Deferribacterota</taxon>
        <taxon>Deferribacteres</taxon>
        <taxon>Deferribacterales</taxon>
        <taxon>Geovibrionaceae</taxon>
        <taxon>Denitrovibrio</taxon>
    </lineage>
</organism>
<evidence type="ECO:0000256" key="2">
    <source>
        <dbReference type="ARBA" id="ARBA00008945"/>
    </source>
</evidence>
<keyword evidence="6 8" id="KW-0687">Ribonucleoprotein</keyword>
<dbReference type="InterPro" id="IPR014721">
    <property type="entry name" value="Ribsml_uS5_D2-typ_fold_subgr"/>
</dbReference>
<dbReference type="PROSITE" id="PS00585">
    <property type="entry name" value="RIBOSOMAL_S5"/>
    <property type="match status" value="1"/>
</dbReference>
<comment type="function">
    <text evidence="1 8">Located at the back of the 30S subunit body where it stabilizes the conformation of the head with respect to the body.</text>
</comment>
<evidence type="ECO:0000313" key="12">
    <source>
        <dbReference type="Proteomes" id="UP000002012"/>
    </source>
</evidence>
<feature type="domain" description="S5 DRBM" evidence="10">
    <location>
        <begin position="10"/>
        <end position="73"/>
    </location>
</feature>
<dbReference type="Gene3D" id="3.30.160.20">
    <property type="match status" value="1"/>
</dbReference>
<dbReference type="InterPro" id="IPR020568">
    <property type="entry name" value="Ribosomal_Su5_D2-typ_SF"/>
</dbReference>
<gene>
    <name evidence="8" type="primary">rpsE</name>
    <name evidence="11" type="ordered locus">Dacet_0389</name>
</gene>
<sequence length="165" mass="17765">MNFNKDDNQIVDKVVNIGRVTKVVKGGRIFKFTALVVVGDMNGSVGIGYGKAREVPDAIKKALENAKKSMVAVPVVNGTIPHEIIGEFVSSEIVMKPAAPGTGIISGGVTRSLFELAGVQNILCKSTRSRNAYNSLYAVMDGFKKIRTLEDVAEARGKTIQEIIR</sequence>
<dbReference type="Pfam" id="PF03719">
    <property type="entry name" value="Ribosomal_S5_C"/>
    <property type="match status" value="1"/>
</dbReference>
<dbReference type="SUPFAM" id="SSF54211">
    <property type="entry name" value="Ribosomal protein S5 domain 2-like"/>
    <property type="match status" value="1"/>
</dbReference>
<evidence type="ECO:0000256" key="7">
    <source>
        <dbReference type="ARBA" id="ARBA00035255"/>
    </source>
</evidence>
<dbReference type="NCBIfam" id="TIGR01021">
    <property type="entry name" value="rpsE_bact"/>
    <property type="match status" value="1"/>
</dbReference>
<dbReference type="eggNOG" id="COG0098">
    <property type="taxonomic scope" value="Bacteria"/>
</dbReference>
<dbReference type="InterPro" id="IPR013810">
    <property type="entry name" value="Ribosomal_uS5_N"/>
</dbReference>
<dbReference type="Gene3D" id="3.30.230.10">
    <property type="match status" value="1"/>
</dbReference>
<dbReference type="HOGENOM" id="CLU_065898_2_2_0"/>
<evidence type="ECO:0000256" key="9">
    <source>
        <dbReference type="RuleBase" id="RU003823"/>
    </source>
</evidence>
<comment type="similarity">
    <text evidence="2 8 9">Belongs to the universal ribosomal protein uS5 family.</text>
</comment>
<name>D4H3A5_DENA2</name>
<keyword evidence="12" id="KW-1185">Reference proteome</keyword>
<dbReference type="GO" id="GO:0042254">
    <property type="term" value="P:ribosome biogenesis"/>
    <property type="evidence" value="ECO:0007669"/>
    <property type="project" value="UniProtKB-ARBA"/>
</dbReference>
<dbReference type="GO" id="GO:0003735">
    <property type="term" value="F:structural constituent of ribosome"/>
    <property type="evidence" value="ECO:0007669"/>
    <property type="project" value="UniProtKB-UniRule"/>
</dbReference>
<dbReference type="PANTHER" id="PTHR48277:SF1">
    <property type="entry name" value="MITOCHONDRIAL RIBOSOMAL PROTEIN S5"/>
    <property type="match status" value="1"/>
</dbReference>
<dbReference type="GO" id="GO:0006412">
    <property type="term" value="P:translation"/>
    <property type="evidence" value="ECO:0007669"/>
    <property type="project" value="UniProtKB-UniRule"/>
</dbReference>
<proteinExistence type="inferred from homology"/>
<keyword evidence="3 8" id="KW-0699">rRNA-binding</keyword>
<dbReference type="FunFam" id="3.30.230.10:FF:000002">
    <property type="entry name" value="30S ribosomal protein S5"/>
    <property type="match status" value="1"/>
</dbReference>
<keyword evidence="4 8" id="KW-0694">RNA-binding</keyword>
<comment type="subunit">
    <text evidence="8">Part of the 30S ribosomal subunit. Contacts proteins S4 and S8.</text>
</comment>